<evidence type="ECO:0000313" key="4">
    <source>
        <dbReference type="Proteomes" id="UP000271974"/>
    </source>
</evidence>
<dbReference type="InterPro" id="IPR013216">
    <property type="entry name" value="Methyltransf_11"/>
</dbReference>
<reference evidence="3 4" key="1">
    <citation type="submission" date="2019-01" db="EMBL/GenBank/DDBJ databases">
        <title>A draft genome assembly of the solar-powered sea slug Elysia chlorotica.</title>
        <authorList>
            <person name="Cai H."/>
            <person name="Li Q."/>
            <person name="Fang X."/>
            <person name="Li J."/>
            <person name="Curtis N.E."/>
            <person name="Altenburger A."/>
            <person name="Shibata T."/>
            <person name="Feng M."/>
            <person name="Maeda T."/>
            <person name="Schwartz J.A."/>
            <person name="Shigenobu S."/>
            <person name="Lundholm N."/>
            <person name="Nishiyama T."/>
            <person name="Yang H."/>
            <person name="Hasebe M."/>
            <person name="Li S."/>
            <person name="Pierce S.K."/>
            <person name="Wang J."/>
        </authorList>
    </citation>
    <scope>NUCLEOTIDE SEQUENCE [LARGE SCALE GENOMIC DNA]</scope>
    <source>
        <strain evidence="3">EC2010</strain>
        <tissue evidence="3">Whole organism of an adult</tissue>
    </source>
</reference>
<dbReference type="Pfam" id="PF08241">
    <property type="entry name" value="Methyltransf_11"/>
    <property type="match status" value="1"/>
</dbReference>
<dbReference type="InterPro" id="IPR036388">
    <property type="entry name" value="WH-like_DNA-bd_sf"/>
</dbReference>
<dbReference type="InterPro" id="IPR029063">
    <property type="entry name" value="SAM-dependent_MTases_sf"/>
</dbReference>
<sequence length="292" mass="32213">MSSFSERAVNLTRTSLMVGFATSLSWEVGIFHALAEASTPLTSVQVAQAKRLKERYVRELLGSLVTAELVQVSTREDGVLLYSLEESAKKELEGPTGPILSYPAVVATLYQPVKECVYEDGPNGYGLAHNVAYIVPWLNIKKPIQRNTPVIFIIRSMKIIFTEAGIDVAEMGGGKARLSATFASQFPKSRFVASEICPELVESNRTQWAHVPNLSFSVDDLCAVPETPDKQFDFVFCNDVIHDLPDPLSALRGIRRFLRKPDGLFMFMDKATSGSVEADRGDMAVSFYYAAS</sequence>
<evidence type="ECO:0000313" key="3">
    <source>
        <dbReference type="EMBL" id="RUS78946.1"/>
    </source>
</evidence>
<dbReference type="InterPro" id="IPR048711">
    <property type="entry name" value="WHD_Rv2258c"/>
</dbReference>
<dbReference type="Gene3D" id="3.40.50.150">
    <property type="entry name" value="Vaccinia Virus protein VP39"/>
    <property type="match status" value="1"/>
</dbReference>
<dbReference type="GO" id="GO:0008757">
    <property type="term" value="F:S-adenosylmethionine-dependent methyltransferase activity"/>
    <property type="evidence" value="ECO:0007669"/>
    <property type="project" value="InterPro"/>
</dbReference>
<dbReference type="CDD" id="cd02440">
    <property type="entry name" value="AdoMet_MTases"/>
    <property type="match status" value="1"/>
</dbReference>
<dbReference type="Proteomes" id="UP000271974">
    <property type="component" value="Unassembled WGS sequence"/>
</dbReference>
<feature type="domain" description="Methyltransferase type 11" evidence="1">
    <location>
        <begin position="170"/>
        <end position="267"/>
    </location>
</feature>
<keyword evidence="4" id="KW-1185">Reference proteome</keyword>
<dbReference type="Pfam" id="PF21320">
    <property type="entry name" value="WHD_Rv2258c"/>
    <property type="match status" value="1"/>
</dbReference>
<dbReference type="InterPro" id="IPR053173">
    <property type="entry name" value="SAM-binding_MTase"/>
</dbReference>
<dbReference type="PANTHER" id="PTHR45128:SF1">
    <property type="entry name" value="S-ADENOSYLMETHIONINE-DEPENDENT METHYLTRANSFERASE RV2258C"/>
    <property type="match status" value="1"/>
</dbReference>
<evidence type="ECO:0000259" key="1">
    <source>
        <dbReference type="Pfam" id="PF08241"/>
    </source>
</evidence>
<name>A0A3S0ZJ50_ELYCH</name>
<dbReference type="EMBL" id="RQTK01000480">
    <property type="protein sequence ID" value="RUS78946.1"/>
    <property type="molecule type" value="Genomic_DNA"/>
</dbReference>
<dbReference type="SUPFAM" id="SSF53335">
    <property type="entry name" value="S-adenosyl-L-methionine-dependent methyltransferases"/>
    <property type="match status" value="1"/>
</dbReference>
<proteinExistence type="predicted"/>
<evidence type="ECO:0000259" key="2">
    <source>
        <dbReference type="Pfam" id="PF21320"/>
    </source>
</evidence>
<feature type="non-terminal residue" evidence="3">
    <location>
        <position position="292"/>
    </location>
</feature>
<dbReference type="PANTHER" id="PTHR45128">
    <property type="entry name" value="METHYLTRANSFERASE TYPE 11"/>
    <property type="match status" value="1"/>
</dbReference>
<dbReference type="OrthoDB" id="506498at2759"/>
<dbReference type="AlphaFoldDB" id="A0A3S0ZJ50"/>
<comment type="caution">
    <text evidence="3">The sequence shown here is derived from an EMBL/GenBank/DDBJ whole genome shotgun (WGS) entry which is preliminary data.</text>
</comment>
<feature type="domain" description="S-adenosylmethionine-dependent methyltransferase Rv2258c-like winged HTH" evidence="2">
    <location>
        <begin position="19"/>
        <end position="76"/>
    </location>
</feature>
<accession>A0A3S0ZJ50</accession>
<dbReference type="STRING" id="188477.A0A3S0ZJ50"/>
<organism evidence="3 4">
    <name type="scientific">Elysia chlorotica</name>
    <name type="common">Eastern emerald elysia</name>
    <name type="synonym">Sea slug</name>
    <dbReference type="NCBI Taxonomy" id="188477"/>
    <lineage>
        <taxon>Eukaryota</taxon>
        <taxon>Metazoa</taxon>
        <taxon>Spiralia</taxon>
        <taxon>Lophotrochozoa</taxon>
        <taxon>Mollusca</taxon>
        <taxon>Gastropoda</taxon>
        <taxon>Heterobranchia</taxon>
        <taxon>Euthyneura</taxon>
        <taxon>Panpulmonata</taxon>
        <taxon>Sacoglossa</taxon>
        <taxon>Placobranchoidea</taxon>
        <taxon>Plakobranchidae</taxon>
        <taxon>Elysia</taxon>
    </lineage>
</organism>
<protein>
    <submittedName>
        <fullName evidence="3">Uncharacterized protein</fullName>
    </submittedName>
</protein>
<dbReference type="Gene3D" id="1.10.10.10">
    <property type="entry name" value="Winged helix-like DNA-binding domain superfamily/Winged helix DNA-binding domain"/>
    <property type="match status" value="1"/>
</dbReference>
<gene>
    <name evidence="3" type="ORF">EGW08_013287</name>
</gene>